<dbReference type="InterPro" id="IPR003607">
    <property type="entry name" value="HD/PDEase_dom"/>
</dbReference>
<comment type="caution">
    <text evidence="2">The sequence shown here is derived from an EMBL/GenBank/DDBJ whole genome shotgun (WGS) entry which is preliminary data.</text>
</comment>
<evidence type="ECO:0000259" key="1">
    <source>
        <dbReference type="Pfam" id="PF01966"/>
    </source>
</evidence>
<evidence type="ECO:0000313" key="3">
    <source>
        <dbReference type="Proteomes" id="UP000650524"/>
    </source>
</evidence>
<protein>
    <submittedName>
        <fullName evidence="2">HD domain-containing protein</fullName>
    </submittedName>
</protein>
<dbReference type="Pfam" id="PF01966">
    <property type="entry name" value="HD"/>
    <property type="match status" value="1"/>
</dbReference>
<dbReference type="EMBL" id="JACNJD010000065">
    <property type="protein sequence ID" value="MBC8175980.1"/>
    <property type="molecule type" value="Genomic_DNA"/>
</dbReference>
<accession>A0A8J6MWL1</accession>
<dbReference type="CDD" id="cd00077">
    <property type="entry name" value="HDc"/>
    <property type="match status" value="1"/>
</dbReference>
<dbReference type="SUPFAM" id="SSF109604">
    <property type="entry name" value="HD-domain/PDEase-like"/>
    <property type="match status" value="1"/>
</dbReference>
<dbReference type="Gene3D" id="1.10.3210.10">
    <property type="entry name" value="Hypothetical protein af1432"/>
    <property type="match status" value="1"/>
</dbReference>
<name>A0A8J6MWL1_9DELT</name>
<proteinExistence type="predicted"/>
<feature type="domain" description="HD" evidence="1">
    <location>
        <begin position="54"/>
        <end position="145"/>
    </location>
</feature>
<organism evidence="2 3">
    <name type="scientific">Candidatus Desulfacyla euxinica</name>
    <dbReference type="NCBI Taxonomy" id="2841693"/>
    <lineage>
        <taxon>Bacteria</taxon>
        <taxon>Deltaproteobacteria</taxon>
        <taxon>Candidatus Desulfacyla</taxon>
    </lineage>
</organism>
<sequence>MGHRLKIAPNMKLRYKPHTPRLKIVDQYIRELFRDELPDGIKYHNADHTLHPTKGVVAVANNLAVLENISEHDRELLIAAAYFHDTGYIREYEKNEPIAARMAGRILNLIGYKPEEVKKVQKIILATDLEVEPKTHVEKILCDADLDNLGREDFFKLEGKLREGRRARGIDVSDDAKWYRSTLEFIKRHQYYIESQKKLRGKGKQKNIKGLLKKLGNIEK</sequence>
<evidence type="ECO:0000313" key="2">
    <source>
        <dbReference type="EMBL" id="MBC8175980.1"/>
    </source>
</evidence>
<dbReference type="InterPro" id="IPR006674">
    <property type="entry name" value="HD_domain"/>
</dbReference>
<dbReference type="Proteomes" id="UP000650524">
    <property type="component" value="Unassembled WGS sequence"/>
</dbReference>
<dbReference type="AlphaFoldDB" id="A0A8J6MWL1"/>
<reference evidence="2 3" key="1">
    <citation type="submission" date="2020-08" db="EMBL/GenBank/DDBJ databases">
        <title>Bridging the membrane lipid divide: bacteria of the FCB group superphylum have the potential to synthesize archaeal ether lipids.</title>
        <authorList>
            <person name="Villanueva L."/>
            <person name="Von Meijenfeldt F.A.B."/>
            <person name="Westbye A.B."/>
            <person name="Yadav S."/>
            <person name="Hopmans E.C."/>
            <person name="Dutilh B.E."/>
            <person name="Sinninghe Damste J.S."/>
        </authorList>
    </citation>
    <scope>NUCLEOTIDE SEQUENCE [LARGE SCALE GENOMIC DNA]</scope>
    <source>
        <strain evidence="2">NIOZ-UU27</strain>
    </source>
</reference>
<gene>
    <name evidence="2" type="ORF">H8E19_01140</name>
</gene>